<evidence type="ECO:0000256" key="11">
    <source>
        <dbReference type="SAM" id="Phobius"/>
    </source>
</evidence>
<evidence type="ECO:0000256" key="4">
    <source>
        <dbReference type="ARBA" id="ARBA00022801"/>
    </source>
</evidence>
<comment type="caution">
    <text evidence="13">The sequence shown here is derived from an EMBL/GenBank/DDBJ whole genome shotgun (WGS) entry which is preliminary data.</text>
</comment>
<comment type="pathway">
    <text evidence="2">Glycan degradation; xylan degradation.</text>
</comment>
<evidence type="ECO:0000256" key="5">
    <source>
        <dbReference type="ARBA" id="ARBA00023277"/>
    </source>
</evidence>
<dbReference type="Proteomes" id="UP000654993">
    <property type="component" value="Unassembled WGS sequence"/>
</dbReference>
<dbReference type="GO" id="GO:0031176">
    <property type="term" value="F:endo-1,4-beta-xylanase activity"/>
    <property type="evidence" value="ECO:0007669"/>
    <property type="project" value="UniProtKB-EC"/>
</dbReference>
<name>A0A916QEM3_9BACL</name>
<evidence type="ECO:0000256" key="7">
    <source>
        <dbReference type="ARBA" id="ARBA00023326"/>
    </source>
</evidence>
<dbReference type="PRINTS" id="PR00134">
    <property type="entry name" value="GLHYDRLASE10"/>
</dbReference>
<keyword evidence="6 9" id="KW-0326">Glycosidase</keyword>
<dbReference type="SUPFAM" id="SSF51445">
    <property type="entry name" value="(Trans)glycosidases"/>
    <property type="match status" value="1"/>
</dbReference>
<keyword evidence="11" id="KW-0472">Membrane</keyword>
<dbReference type="EC" id="3.2.1.8" evidence="9"/>
<dbReference type="AlphaFoldDB" id="A0A916QEM3"/>
<feature type="region of interest" description="Disordered" evidence="10">
    <location>
        <begin position="67"/>
        <end position="114"/>
    </location>
</feature>
<organism evidence="13 14">
    <name type="scientific">Insulibacter thermoxylanivorax</name>
    <dbReference type="NCBI Taxonomy" id="2749268"/>
    <lineage>
        <taxon>Bacteria</taxon>
        <taxon>Bacillati</taxon>
        <taxon>Bacillota</taxon>
        <taxon>Bacilli</taxon>
        <taxon>Bacillales</taxon>
        <taxon>Paenibacillaceae</taxon>
        <taxon>Insulibacter</taxon>
    </lineage>
</organism>
<dbReference type="EMBL" id="BMAQ01000002">
    <property type="protein sequence ID" value="GFR36972.1"/>
    <property type="molecule type" value="Genomic_DNA"/>
</dbReference>
<comment type="similarity">
    <text evidence="9">Belongs to the glycosyl hydrolase 10 (cellulase F) family.</text>
</comment>
<reference evidence="13" key="2">
    <citation type="journal article" date="2021" name="Data Brief">
        <title>Draft genome sequence data of the facultative, thermophilic, xylanolytic bacterium Paenibacillus sp. strain DA-C8.</title>
        <authorList>
            <person name="Chhe C."/>
            <person name="Uke A."/>
            <person name="Baramee S."/>
            <person name="Ungkulpasvich U."/>
            <person name="Tachaapaikoon C."/>
            <person name="Pason P."/>
            <person name="Waeonukul R."/>
            <person name="Ratanakhanokchai K."/>
            <person name="Kosugi A."/>
        </authorList>
    </citation>
    <scope>NUCLEOTIDE SEQUENCE</scope>
    <source>
        <strain evidence="13">DA-C8</strain>
    </source>
</reference>
<dbReference type="InterPro" id="IPR017853">
    <property type="entry name" value="GH"/>
</dbReference>
<proteinExistence type="inferred from homology"/>
<dbReference type="PANTHER" id="PTHR31490:SF90">
    <property type="entry name" value="ENDO-1,4-BETA-XYLANASE A"/>
    <property type="match status" value="1"/>
</dbReference>
<evidence type="ECO:0000256" key="3">
    <source>
        <dbReference type="ARBA" id="ARBA00022651"/>
    </source>
</evidence>
<dbReference type="Pfam" id="PF00331">
    <property type="entry name" value="Glyco_hydro_10"/>
    <property type="match status" value="1"/>
</dbReference>
<dbReference type="PROSITE" id="PS51760">
    <property type="entry name" value="GH10_2"/>
    <property type="match status" value="1"/>
</dbReference>
<keyword evidence="5 9" id="KW-0119">Carbohydrate metabolism</keyword>
<gene>
    <name evidence="13" type="ORF">PRECH8_02680</name>
</gene>
<dbReference type="Gene3D" id="3.20.20.80">
    <property type="entry name" value="Glycosidases"/>
    <property type="match status" value="1"/>
</dbReference>
<dbReference type="InterPro" id="IPR031158">
    <property type="entry name" value="GH10_AS"/>
</dbReference>
<sequence>MPSRVASRLELRVEHDQLTIVEVYRRGMFRRNKARGILLVITVMLAMFLIAGCSGGSQNDKAVNAADNVETTEPTEHSDASPANEALEEEAAAAEEDEEEEEAEEPVEPSVEQDIPSLKDVYEPYFPIGAAIEPHQTTGLVSELLKKHVNMIVAENAMKPSSLQPSEGNFRWENADRIVQFAKENGMELRFHTLVWHNQVPDWFFLDENGKPMIDETDPDKREANKRLLLQRLETHVRTVVERYKDDIKYWDVVNEVVEPNDPDGMRNSPWYQITGTDYIETAFRAAREAGGPDIKLYINDYGTDDVRKRDRIYELVKEMLDRGVPIDGVGHQTHISIHWPPVDSIIESMQKFAELGLDNIVTELDMSLYAWNDRSDFGDQIPDHILAKQAERYGELFKAFRENSDILSEVTFWGIADNHTWLSSFPVDSRTEAPLLFDKNYHAKPAFWSVIEAAQEDET</sequence>
<dbReference type="PROSITE" id="PS00591">
    <property type="entry name" value="GH10_1"/>
    <property type="match status" value="1"/>
</dbReference>
<evidence type="ECO:0000256" key="9">
    <source>
        <dbReference type="RuleBase" id="RU361174"/>
    </source>
</evidence>
<accession>A0A916QEM3</accession>
<keyword evidence="3" id="KW-0858">Xylan degradation</keyword>
<keyword evidence="7 9" id="KW-0624">Polysaccharide degradation</keyword>
<evidence type="ECO:0000256" key="6">
    <source>
        <dbReference type="ARBA" id="ARBA00023295"/>
    </source>
</evidence>
<evidence type="ECO:0000256" key="8">
    <source>
        <dbReference type="PROSITE-ProRule" id="PRU10061"/>
    </source>
</evidence>
<feature type="compositionally biased region" description="Acidic residues" evidence="10">
    <location>
        <begin position="86"/>
        <end position="107"/>
    </location>
</feature>
<evidence type="ECO:0000259" key="12">
    <source>
        <dbReference type="PROSITE" id="PS51760"/>
    </source>
</evidence>
<reference evidence="13" key="1">
    <citation type="submission" date="2020-08" db="EMBL/GenBank/DDBJ databases">
        <authorList>
            <person name="Uke A."/>
            <person name="Chhe C."/>
            <person name="Baramee S."/>
            <person name="Kosugi A."/>
        </authorList>
    </citation>
    <scope>NUCLEOTIDE SEQUENCE</scope>
    <source>
        <strain evidence="13">DA-C8</strain>
    </source>
</reference>
<protein>
    <recommendedName>
        <fullName evidence="9">Beta-xylanase</fullName>
        <ecNumber evidence="9">3.2.1.8</ecNumber>
    </recommendedName>
</protein>
<feature type="active site" description="Nucleophile" evidence="8">
    <location>
        <position position="364"/>
    </location>
</feature>
<keyword evidence="11" id="KW-1133">Transmembrane helix</keyword>
<dbReference type="GO" id="GO:0045493">
    <property type="term" value="P:xylan catabolic process"/>
    <property type="evidence" value="ECO:0007669"/>
    <property type="project" value="UniProtKB-KW"/>
</dbReference>
<feature type="domain" description="GH10" evidence="12">
    <location>
        <begin position="112"/>
        <end position="454"/>
    </location>
</feature>
<feature type="transmembrane region" description="Helical" evidence="11">
    <location>
        <begin position="34"/>
        <end position="52"/>
    </location>
</feature>
<keyword evidence="11" id="KW-0812">Transmembrane</keyword>
<dbReference type="SMART" id="SM00633">
    <property type="entry name" value="Glyco_10"/>
    <property type="match status" value="1"/>
</dbReference>
<evidence type="ECO:0000256" key="2">
    <source>
        <dbReference type="ARBA" id="ARBA00004851"/>
    </source>
</evidence>
<evidence type="ECO:0000313" key="14">
    <source>
        <dbReference type="Proteomes" id="UP000654993"/>
    </source>
</evidence>
<evidence type="ECO:0000313" key="13">
    <source>
        <dbReference type="EMBL" id="GFR36972.1"/>
    </source>
</evidence>
<dbReference type="InterPro" id="IPR044846">
    <property type="entry name" value="GH10"/>
</dbReference>
<evidence type="ECO:0000256" key="10">
    <source>
        <dbReference type="SAM" id="MobiDB-lite"/>
    </source>
</evidence>
<dbReference type="RefSeq" id="WP_242457372.1">
    <property type="nucleotide sequence ID" value="NZ_BMAQ01000002.1"/>
</dbReference>
<keyword evidence="4 9" id="KW-0378">Hydrolase</keyword>
<dbReference type="InterPro" id="IPR001000">
    <property type="entry name" value="GH10_dom"/>
</dbReference>
<comment type="catalytic activity">
    <reaction evidence="1 9">
        <text>Endohydrolysis of (1-&gt;4)-beta-D-xylosidic linkages in xylans.</text>
        <dbReference type="EC" id="3.2.1.8"/>
    </reaction>
</comment>
<dbReference type="PANTHER" id="PTHR31490">
    <property type="entry name" value="GLYCOSYL HYDROLASE"/>
    <property type="match status" value="1"/>
</dbReference>
<evidence type="ECO:0000256" key="1">
    <source>
        <dbReference type="ARBA" id="ARBA00000681"/>
    </source>
</evidence>
<keyword evidence="14" id="KW-1185">Reference proteome</keyword>